<keyword evidence="1" id="KW-0732">Signal</keyword>
<comment type="caution">
    <text evidence="2">The sequence shown here is derived from an EMBL/GenBank/DDBJ whole genome shotgun (WGS) entry which is preliminary data.</text>
</comment>
<protein>
    <submittedName>
        <fullName evidence="2">Uncharacterized protein</fullName>
    </submittedName>
</protein>
<evidence type="ECO:0000256" key="1">
    <source>
        <dbReference type="SAM" id="SignalP"/>
    </source>
</evidence>
<name>A0A397T6Z9_9GLOM</name>
<feature type="chain" id="PRO_5017462702" evidence="1">
    <location>
        <begin position="26"/>
        <end position="140"/>
    </location>
</feature>
<dbReference type="Proteomes" id="UP000265703">
    <property type="component" value="Unassembled WGS sequence"/>
</dbReference>
<keyword evidence="3" id="KW-1185">Reference proteome</keyword>
<reference evidence="2 3" key="1">
    <citation type="submission" date="2018-06" db="EMBL/GenBank/DDBJ databases">
        <title>Comparative genomics reveals the genomic features of Rhizophagus irregularis, R. cerebriforme, R. diaphanum and Gigaspora rosea, and their symbiotic lifestyle signature.</title>
        <authorList>
            <person name="Morin E."/>
            <person name="San Clemente H."/>
            <person name="Chen E.C.H."/>
            <person name="De La Providencia I."/>
            <person name="Hainaut M."/>
            <person name="Kuo A."/>
            <person name="Kohler A."/>
            <person name="Murat C."/>
            <person name="Tang N."/>
            <person name="Roy S."/>
            <person name="Loubradou J."/>
            <person name="Henrissat B."/>
            <person name="Grigoriev I.V."/>
            <person name="Corradi N."/>
            <person name="Roux C."/>
            <person name="Martin F.M."/>
        </authorList>
    </citation>
    <scope>NUCLEOTIDE SEQUENCE [LARGE SCALE GENOMIC DNA]</scope>
    <source>
        <strain evidence="2 3">DAOM 227022</strain>
    </source>
</reference>
<evidence type="ECO:0000313" key="2">
    <source>
        <dbReference type="EMBL" id="RIA90794.1"/>
    </source>
</evidence>
<proteinExistence type="predicted"/>
<feature type="signal peptide" evidence="1">
    <location>
        <begin position="1"/>
        <end position="25"/>
    </location>
</feature>
<dbReference type="AlphaFoldDB" id="A0A397T6Z9"/>
<gene>
    <name evidence="2" type="ORF">C1645_822866</name>
</gene>
<dbReference type="EMBL" id="QKYT01000170">
    <property type="protein sequence ID" value="RIA90794.1"/>
    <property type="molecule type" value="Genomic_DNA"/>
</dbReference>
<organism evidence="2 3">
    <name type="scientific">Glomus cerebriforme</name>
    <dbReference type="NCBI Taxonomy" id="658196"/>
    <lineage>
        <taxon>Eukaryota</taxon>
        <taxon>Fungi</taxon>
        <taxon>Fungi incertae sedis</taxon>
        <taxon>Mucoromycota</taxon>
        <taxon>Glomeromycotina</taxon>
        <taxon>Glomeromycetes</taxon>
        <taxon>Glomerales</taxon>
        <taxon>Glomeraceae</taxon>
        <taxon>Glomus</taxon>
    </lineage>
</organism>
<evidence type="ECO:0000313" key="3">
    <source>
        <dbReference type="Proteomes" id="UP000265703"/>
    </source>
</evidence>
<sequence>MNGQRKQQWLFSCLLIFGLILKSRKQFFELFGPEWEGKQFFELFSPEWEGKMVLCTFSLILESETVLQTLQSGMGREKFDTRIRNGSPNLQFGMKGKTNRIFFRFQLGNLIQFWEFRIGNIQLWEFRIGNLQEFRIGKET</sequence>
<accession>A0A397T6Z9</accession>